<keyword evidence="3" id="KW-1185">Reference proteome</keyword>
<feature type="transmembrane region" description="Helical" evidence="1">
    <location>
        <begin position="60"/>
        <end position="83"/>
    </location>
</feature>
<evidence type="ECO:0000313" key="2">
    <source>
        <dbReference type="EMBL" id="AKM53990.1"/>
    </source>
</evidence>
<feature type="transmembrane region" description="Helical" evidence="1">
    <location>
        <begin position="148"/>
        <end position="172"/>
    </location>
</feature>
<dbReference type="PATRIC" id="fig|743698.3.peg.411"/>
<organism evidence="2 3">
    <name type="scientific">Spiroplasma eriocheiris</name>
    <dbReference type="NCBI Taxonomy" id="315358"/>
    <lineage>
        <taxon>Bacteria</taxon>
        <taxon>Bacillati</taxon>
        <taxon>Mycoplasmatota</taxon>
        <taxon>Mollicutes</taxon>
        <taxon>Entomoplasmatales</taxon>
        <taxon>Spiroplasmataceae</taxon>
        <taxon>Spiroplasma</taxon>
    </lineage>
</organism>
<reference evidence="3" key="2">
    <citation type="submission" date="2015-06" db="EMBL/GenBank/DDBJ databases">
        <title>Complete genome sequence of Spiroplasma eriocheiris TDA-040725-5 (DSM 21848).</title>
        <authorList>
            <person name="Lo W.-S."/>
            <person name="Kuo C.-H."/>
        </authorList>
    </citation>
    <scope>NUCLEOTIDE SEQUENCE [LARGE SCALE GENOMIC DNA]</scope>
    <source>
        <strain evidence="3">TDA-040725-5</strain>
    </source>
</reference>
<name>A0A0H3XHV9_9MOLU</name>
<dbReference type="STRING" id="315358.SERIO_v1c04110"/>
<sequence length="606" mass="71046">MKLAIFHWKILVTYLWLLITFISTKVYFILQFLLNFLFLLGISSIIVTKNALGTNIAWTYFLLYFCFNFVSGIYICLITLALFKDEEQDGTNYLITSTLKYSKLNLYCARFLAIFIITFSTIMISTIIPLLCCYGLDANYGNYFFTKFYGFVATSMILIIFFFILTLLLSFLFSAKATIIWFILISLISFGINFLIAFGLQYSDSNGRTSPYILALITAKQRKQYSEYYYLKEFKNIVTNLNFQKYYNVQIDATLANNLFKIKNKFPFFQDAIFQYNNSTLGFNQLLISCLNAQTISVCDQVFKTFHDGELTMKLRFSHQFLDNSIFKNILTTDSLNANLIVQPAYSQQKWSQEVSKSVNVNNFKNNYLKMLANILVNNIYHNNYFSPPAISKLLSFIKMKEVNPSNTLETLIPMFAKQLNVPLQNVNYLMNYYHNSAAKYKYTFDEEIINGQGAVWYYFYQTLSNYYLNNLLEFDNENSFNNWVQGIFMYNEVFRYLNYFDILYHPYQLWTSNYEFENVNLSNPSAQLTKYLSLAAGQFYLLLNEKILPNFYQIIQNDQPNIILIVNPFQISNHTNKVAIYCVYLTLAISSLYLGYLFFKRKDLV</sequence>
<dbReference type="Proteomes" id="UP000035661">
    <property type="component" value="Chromosome"/>
</dbReference>
<reference evidence="2 3" key="1">
    <citation type="journal article" date="2015" name="Genome Biol. Evol.">
        <title>Found and Lost: The Fates of Horizontally Acquired Genes in Arthropod-Symbiotic Spiroplasma.</title>
        <authorList>
            <person name="Lo W.S."/>
            <person name="Gasparich G.E."/>
            <person name="Kuo C.H."/>
        </authorList>
    </citation>
    <scope>NUCLEOTIDE SEQUENCE [LARGE SCALE GENOMIC DNA]</scope>
    <source>
        <strain evidence="3">TDA-040725-5</strain>
    </source>
</reference>
<proteinExistence type="predicted"/>
<dbReference type="AlphaFoldDB" id="A0A0H3XHV9"/>
<dbReference type="KEGG" id="seri:SERIO_v1c04110"/>
<feature type="transmembrane region" description="Helical" evidence="1">
    <location>
        <begin position="104"/>
        <end position="128"/>
    </location>
</feature>
<evidence type="ECO:0000256" key="1">
    <source>
        <dbReference type="SAM" id="Phobius"/>
    </source>
</evidence>
<accession>A0A0H3XHV9</accession>
<feature type="transmembrane region" description="Helical" evidence="1">
    <location>
        <begin position="29"/>
        <end position="48"/>
    </location>
</feature>
<keyword evidence="1" id="KW-0812">Transmembrane</keyword>
<protein>
    <submittedName>
        <fullName evidence="2">Uncharacterized protein</fullName>
    </submittedName>
</protein>
<evidence type="ECO:0000313" key="3">
    <source>
        <dbReference type="Proteomes" id="UP000035661"/>
    </source>
</evidence>
<keyword evidence="1" id="KW-0472">Membrane</keyword>
<feature type="transmembrane region" description="Helical" evidence="1">
    <location>
        <begin position="579"/>
        <end position="600"/>
    </location>
</feature>
<feature type="transmembrane region" description="Helical" evidence="1">
    <location>
        <begin position="179"/>
        <end position="200"/>
    </location>
</feature>
<feature type="transmembrane region" description="Helical" evidence="1">
    <location>
        <begin position="6"/>
        <end position="22"/>
    </location>
</feature>
<gene>
    <name evidence="2" type="ORF">SERIO_v1c04110</name>
</gene>
<dbReference type="EMBL" id="CP011856">
    <property type="protein sequence ID" value="AKM53990.1"/>
    <property type="molecule type" value="Genomic_DNA"/>
</dbReference>
<keyword evidence="1" id="KW-1133">Transmembrane helix</keyword>